<protein>
    <submittedName>
        <fullName evidence="2">Uncharacterized protein</fullName>
    </submittedName>
</protein>
<sequence length="143" mass="15675">MAITPVHTRTRITLFPWSPLLPTPPPLSHLISIPVPPSSRPSQNPPPLALHAARFLPLLLLIPTALSLLLLYKRRLSVALNPIQRKDLRAGIASQGHSVEDSKLTVFPLKTVSSLKEPVGAVLLEEPLKFAKHSIESTDQDRA</sequence>
<keyword evidence="3" id="KW-1185">Reference proteome</keyword>
<name>A0A8I7B0I0_HORVV</name>
<dbReference type="Gramene" id="HORVU.MOREX.r2.1HG0010640.1">
    <property type="protein sequence ID" value="HORVU.MOREX.r2.1HG0010640.1"/>
    <property type="gene ID" value="HORVU.MOREX.r2.1HG0010640"/>
</dbReference>
<dbReference type="AlphaFoldDB" id="A0A8I7B0I0"/>
<keyword evidence="1" id="KW-0472">Membrane</keyword>
<accession>A0A8I7B0I0</accession>
<reference evidence="3" key="1">
    <citation type="journal article" date="2012" name="Nature">
        <title>A physical, genetic and functional sequence assembly of the barley genome.</title>
        <authorList>
            <consortium name="The International Barley Genome Sequencing Consortium"/>
            <person name="Mayer K.F."/>
            <person name="Waugh R."/>
            <person name="Brown J.W."/>
            <person name="Schulman A."/>
            <person name="Langridge P."/>
            <person name="Platzer M."/>
            <person name="Fincher G.B."/>
            <person name="Muehlbauer G.J."/>
            <person name="Sato K."/>
            <person name="Close T.J."/>
            <person name="Wise R.P."/>
            <person name="Stein N."/>
        </authorList>
    </citation>
    <scope>NUCLEOTIDE SEQUENCE [LARGE SCALE GENOMIC DNA]</scope>
    <source>
        <strain evidence="3">cv. Morex</strain>
    </source>
</reference>
<reference evidence="2" key="2">
    <citation type="submission" date="2020-10" db="EMBL/GenBank/DDBJ databases">
        <authorList>
            <person name="Scholz U."/>
            <person name="Mascher M."/>
            <person name="Fiebig A."/>
        </authorList>
    </citation>
    <scope>NUCLEOTIDE SEQUENCE [LARGE SCALE GENOMIC DNA]</scope>
    <source>
        <strain evidence="2">cv. Morex</strain>
    </source>
</reference>
<feature type="transmembrane region" description="Helical" evidence="1">
    <location>
        <begin position="48"/>
        <end position="72"/>
    </location>
</feature>
<dbReference type="Gramene" id="HORVU.MOREX.r3.1HG0013980.1">
    <property type="protein sequence ID" value="HORVU.MOREX.r3.1HG0013980.1"/>
    <property type="gene ID" value="HORVU.MOREX.r3.1HG0013980"/>
</dbReference>
<evidence type="ECO:0000313" key="2">
    <source>
        <dbReference type="EnsemblPlants" id="HORVU.MOREX.r3.1HG0013980.1"/>
    </source>
</evidence>
<keyword evidence="1" id="KW-1133">Transmembrane helix</keyword>
<reference evidence="2" key="3">
    <citation type="submission" date="2022-01" db="UniProtKB">
        <authorList>
            <consortium name="EnsemblPlants"/>
        </authorList>
    </citation>
    <scope>IDENTIFICATION</scope>
    <source>
        <strain evidence="2">subsp. vulgare</strain>
    </source>
</reference>
<evidence type="ECO:0000256" key="1">
    <source>
        <dbReference type="SAM" id="Phobius"/>
    </source>
</evidence>
<proteinExistence type="predicted"/>
<keyword evidence="1" id="KW-0812">Transmembrane</keyword>
<dbReference type="Proteomes" id="UP000011116">
    <property type="component" value="Chromosome 1H"/>
</dbReference>
<evidence type="ECO:0000313" key="3">
    <source>
        <dbReference type="Proteomes" id="UP000011116"/>
    </source>
</evidence>
<organism evidence="2 3">
    <name type="scientific">Hordeum vulgare subsp. vulgare</name>
    <name type="common">Domesticated barley</name>
    <dbReference type="NCBI Taxonomy" id="112509"/>
    <lineage>
        <taxon>Eukaryota</taxon>
        <taxon>Viridiplantae</taxon>
        <taxon>Streptophyta</taxon>
        <taxon>Embryophyta</taxon>
        <taxon>Tracheophyta</taxon>
        <taxon>Spermatophyta</taxon>
        <taxon>Magnoliopsida</taxon>
        <taxon>Liliopsida</taxon>
        <taxon>Poales</taxon>
        <taxon>Poaceae</taxon>
        <taxon>BOP clade</taxon>
        <taxon>Pooideae</taxon>
        <taxon>Triticodae</taxon>
        <taxon>Triticeae</taxon>
        <taxon>Hordeinae</taxon>
        <taxon>Hordeum</taxon>
    </lineage>
</organism>
<dbReference type="EnsemblPlants" id="HORVU.MOREX.r3.1HG0013980.1">
    <property type="protein sequence ID" value="HORVU.MOREX.r3.1HG0013980.1"/>
    <property type="gene ID" value="HORVU.MOREX.r3.1HG0013980"/>
</dbReference>